<dbReference type="GO" id="GO:0098542">
    <property type="term" value="P:defense response to other organism"/>
    <property type="evidence" value="ECO:0007669"/>
    <property type="project" value="InterPro"/>
</dbReference>
<name>A0AAV8SWF4_9ROSI</name>
<proteinExistence type="predicted"/>
<comment type="caution">
    <text evidence="7">The sequence shown here is derived from an EMBL/GenBank/DDBJ whole genome shotgun (WGS) entry which is preliminary data.</text>
</comment>
<evidence type="ECO:0000256" key="1">
    <source>
        <dbReference type="ARBA" id="ARBA00004167"/>
    </source>
</evidence>
<feature type="domain" description="Late embryogenesis abundant protein LEA-2 subgroup" evidence="6">
    <location>
        <begin position="98"/>
        <end position="192"/>
    </location>
</feature>
<comment type="subcellular location">
    <subcellularLocation>
        <location evidence="1">Membrane</location>
        <topology evidence="1">Single-pass membrane protein</topology>
    </subcellularLocation>
</comment>
<protein>
    <recommendedName>
        <fullName evidence="6">Late embryogenesis abundant protein LEA-2 subgroup domain-containing protein</fullName>
    </recommendedName>
</protein>
<dbReference type="PANTHER" id="PTHR31234">
    <property type="entry name" value="LATE EMBRYOGENESIS ABUNDANT (LEA) HYDROXYPROLINE-RICH GLYCOPROTEIN FAMILY"/>
    <property type="match status" value="1"/>
</dbReference>
<keyword evidence="4 5" id="KW-0472">Membrane</keyword>
<evidence type="ECO:0000256" key="3">
    <source>
        <dbReference type="ARBA" id="ARBA00022989"/>
    </source>
</evidence>
<dbReference type="GO" id="GO:0016020">
    <property type="term" value="C:membrane"/>
    <property type="evidence" value="ECO:0007669"/>
    <property type="project" value="UniProtKB-SubCell"/>
</dbReference>
<dbReference type="PANTHER" id="PTHR31234:SF69">
    <property type="entry name" value="EXPRESSED PROTEIN"/>
    <property type="match status" value="1"/>
</dbReference>
<keyword evidence="2 5" id="KW-0812">Transmembrane</keyword>
<organism evidence="7 8">
    <name type="scientific">Erythroxylum novogranatense</name>
    <dbReference type="NCBI Taxonomy" id="1862640"/>
    <lineage>
        <taxon>Eukaryota</taxon>
        <taxon>Viridiplantae</taxon>
        <taxon>Streptophyta</taxon>
        <taxon>Embryophyta</taxon>
        <taxon>Tracheophyta</taxon>
        <taxon>Spermatophyta</taxon>
        <taxon>Magnoliopsida</taxon>
        <taxon>eudicotyledons</taxon>
        <taxon>Gunneridae</taxon>
        <taxon>Pentapetalae</taxon>
        <taxon>rosids</taxon>
        <taxon>fabids</taxon>
        <taxon>Malpighiales</taxon>
        <taxon>Erythroxylaceae</taxon>
        <taxon>Erythroxylum</taxon>
    </lineage>
</organism>
<evidence type="ECO:0000313" key="8">
    <source>
        <dbReference type="Proteomes" id="UP001159364"/>
    </source>
</evidence>
<reference evidence="7 8" key="1">
    <citation type="submission" date="2021-09" db="EMBL/GenBank/DDBJ databases">
        <title>Genomic insights and catalytic innovation underlie evolution of tropane alkaloids biosynthesis.</title>
        <authorList>
            <person name="Wang Y.-J."/>
            <person name="Tian T."/>
            <person name="Huang J.-P."/>
            <person name="Huang S.-X."/>
        </authorList>
    </citation>
    <scope>NUCLEOTIDE SEQUENCE [LARGE SCALE GENOMIC DNA]</scope>
    <source>
        <strain evidence="7">KIB-2018</strain>
        <tissue evidence="7">Leaf</tissue>
    </source>
</reference>
<dbReference type="AlphaFoldDB" id="A0AAV8SWF4"/>
<keyword evidence="3 5" id="KW-1133">Transmembrane helix</keyword>
<keyword evidence="8" id="KW-1185">Reference proteome</keyword>
<gene>
    <name evidence="7" type="ORF">K2173_024726</name>
</gene>
<sequence>MAPSKTDSEPSQSHYYTPMLCSHHHQTHLVIPFCLPENLRLRWRTIILTLLLLLLLTALVYFFWPSEPTLKIVRLKLKKIHVHTRPFIYIDISLHATIMVRNVDAYSMDFTSIYVRIKYRGKRLGYVKAHGGHVKALTSSYVEAELELTRVRILSDVVYLLEDLSKGRIPFHTETEVTGTLGFLLFGLPLKTKLLCEVVINTTNQTIERQNCYTKSLVRDAAEAKRFRWCPYIERSLY</sequence>
<dbReference type="Proteomes" id="UP001159364">
    <property type="component" value="Linkage Group LG09"/>
</dbReference>
<evidence type="ECO:0000313" key="7">
    <source>
        <dbReference type="EMBL" id="KAJ8756179.1"/>
    </source>
</evidence>
<evidence type="ECO:0000256" key="5">
    <source>
        <dbReference type="SAM" id="Phobius"/>
    </source>
</evidence>
<evidence type="ECO:0000256" key="4">
    <source>
        <dbReference type="ARBA" id="ARBA00023136"/>
    </source>
</evidence>
<accession>A0AAV8SWF4</accession>
<evidence type="ECO:0000256" key="2">
    <source>
        <dbReference type="ARBA" id="ARBA00022692"/>
    </source>
</evidence>
<dbReference type="Pfam" id="PF03168">
    <property type="entry name" value="LEA_2"/>
    <property type="match status" value="1"/>
</dbReference>
<dbReference type="SUPFAM" id="SSF117070">
    <property type="entry name" value="LEA14-like"/>
    <property type="match status" value="1"/>
</dbReference>
<dbReference type="InterPro" id="IPR004864">
    <property type="entry name" value="LEA_2"/>
</dbReference>
<evidence type="ECO:0000259" key="6">
    <source>
        <dbReference type="Pfam" id="PF03168"/>
    </source>
</evidence>
<feature type="transmembrane region" description="Helical" evidence="5">
    <location>
        <begin position="45"/>
        <end position="64"/>
    </location>
</feature>
<dbReference type="InterPro" id="IPR044839">
    <property type="entry name" value="NDR1-like"/>
</dbReference>
<dbReference type="EMBL" id="JAIWQS010000009">
    <property type="protein sequence ID" value="KAJ8756179.1"/>
    <property type="molecule type" value="Genomic_DNA"/>
</dbReference>